<name>A0A0E0EE95_9ORYZ</name>
<protein>
    <recommendedName>
        <fullName evidence="4">Secreted protein</fullName>
    </recommendedName>
</protein>
<reference evidence="2" key="2">
    <citation type="submission" date="2018-05" db="EMBL/GenBank/DDBJ databases">
        <title>OmerRS3 (Oryza meridionalis Reference Sequence Version 3).</title>
        <authorList>
            <person name="Zhang J."/>
            <person name="Kudrna D."/>
            <person name="Lee S."/>
            <person name="Talag J."/>
            <person name="Welchert J."/>
            <person name="Wing R.A."/>
        </authorList>
    </citation>
    <scope>NUCLEOTIDE SEQUENCE [LARGE SCALE GENOMIC DNA]</scope>
    <source>
        <strain evidence="2">cv. OR44</strain>
    </source>
</reference>
<dbReference type="EnsemblPlants" id="OMERI07G18310.1">
    <property type="protein sequence ID" value="OMERI07G18310.1"/>
    <property type="gene ID" value="OMERI07G18310"/>
</dbReference>
<dbReference type="STRING" id="40149.A0A0E0EE95"/>
<keyword evidence="1" id="KW-0732">Signal</keyword>
<evidence type="ECO:0000313" key="2">
    <source>
        <dbReference type="EnsemblPlants" id="OMERI07G18310.1"/>
    </source>
</evidence>
<keyword evidence="3" id="KW-1185">Reference proteome</keyword>
<dbReference type="Gramene" id="OMERI07G18310.1">
    <property type="protein sequence ID" value="OMERI07G18310.1"/>
    <property type="gene ID" value="OMERI07G18310"/>
</dbReference>
<reference evidence="2" key="1">
    <citation type="submission" date="2015-04" db="UniProtKB">
        <authorList>
            <consortium name="EnsemblPlants"/>
        </authorList>
    </citation>
    <scope>IDENTIFICATION</scope>
</reference>
<sequence>MPLPPPPPPPPLSPLLLLLLLLLLHSPFLPAQLPLILHARACGEAMAPVKVISCAVVKCGGGGGPCHPRVSAPPQGQGHAAAAALEKLMA</sequence>
<dbReference type="Proteomes" id="UP000008021">
    <property type="component" value="Chromosome 7"/>
</dbReference>
<accession>A0A0E0EE95</accession>
<dbReference type="AlphaFoldDB" id="A0A0E0EE95"/>
<feature type="chain" id="PRO_5002357915" description="Secreted protein" evidence="1">
    <location>
        <begin position="32"/>
        <end position="90"/>
    </location>
</feature>
<dbReference type="HOGENOM" id="CLU_2444590_0_0_1"/>
<evidence type="ECO:0000313" key="3">
    <source>
        <dbReference type="Proteomes" id="UP000008021"/>
    </source>
</evidence>
<proteinExistence type="predicted"/>
<evidence type="ECO:0000256" key="1">
    <source>
        <dbReference type="SAM" id="SignalP"/>
    </source>
</evidence>
<feature type="signal peptide" evidence="1">
    <location>
        <begin position="1"/>
        <end position="31"/>
    </location>
</feature>
<organism evidence="2">
    <name type="scientific">Oryza meridionalis</name>
    <dbReference type="NCBI Taxonomy" id="40149"/>
    <lineage>
        <taxon>Eukaryota</taxon>
        <taxon>Viridiplantae</taxon>
        <taxon>Streptophyta</taxon>
        <taxon>Embryophyta</taxon>
        <taxon>Tracheophyta</taxon>
        <taxon>Spermatophyta</taxon>
        <taxon>Magnoliopsida</taxon>
        <taxon>Liliopsida</taxon>
        <taxon>Poales</taxon>
        <taxon>Poaceae</taxon>
        <taxon>BOP clade</taxon>
        <taxon>Oryzoideae</taxon>
        <taxon>Oryzeae</taxon>
        <taxon>Oryzinae</taxon>
        <taxon>Oryza</taxon>
    </lineage>
</organism>
<evidence type="ECO:0008006" key="4">
    <source>
        <dbReference type="Google" id="ProtNLM"/>
    </source>
</evidence>